<organism evidence="9 10">
    <name type="scientific">Telmatocola sphagniphila</name>
    <dbReference type="NCBI Taxonomy" id="1123043"/>
    <lineage>
        <taxon>Bacteria</taxon>
        <taxon>Pseudomonadati</taxon>
        <taxon>Planctomycetota</taxon>
        <taxon>Planctomycetia</taxon>
        <taxon>Gemmatales</taxon>
        <taxon>Gemmataceae</taxon>
    </lineage>
</organism>
<dbReference type="PANTHER" id="PTHR47245:SF1">
    <property type="entry name" value="FOLDASE PROTEIN PRSA"/>
    <property type="match status" value="1"/>
</dbReference>
<dbReference type="InterPro" id="IPR000297">
    <property type="entry name" value="PPIase_PpiC"/>
</dbReference>
<dbReference type="GO" id="GO:0003755">
    <property type="term" value="F:peptidyl-prolyl cis-trans isomerase activity"/>
    <property type="evidence" value="ECO:0007669"/>
    <property type="project" value="UniProtKB-KW"/>
</dbReference>
<dbReference type="SUPFAM" id="SSF109998">
    <property type="entry name" value="Triger factor/SurA peptide-binding domain-like"/>
    <property type="match status" value="1"/>
</dbReference>
<evidence type="ECO:0000256" key="4">
    <source>
        <dbReference type="ARBA" id="ARBA00023110"/>
    </source>
</evidence>
<sequence length="370" mass="41372">MNFQTKYQLRALSLLGAGLLIGHFSTTNRSSAQAPQTPASPSIKQVSATTPAAPSVVPNAERRVVGYIYGNIPLYRDDFGEYLMARKGAEKFDLYVNKKVIEVAAAKRNITVSNAEIEAIIDQDCANIAQRSEFLKMITKNYGVSIFEWKEDVIKPRIMLYKMGKEKIDAIQIADSEIRAKYDIIHGKRVKVKVIVWPESEETMAMKAYEKLRSSEEEFDRVARNQADGTLASKGGEVLPFAKGSTGDDRLEEAAFKLKPGETSAIVKTKGRILVMRCTGYEEGAPGNYEKEKVGIEKELREKKIDREVPKIMAALLEEAKPQKFFNPPNTTEKELKQNVEKELKEAGRLNPADAKEPGQLNPAELKDKK</sequence>
<feature type="domain" description="PpiC" evidence="8">
    <location>
        <begin position="187"/>
        <end position="280"/>
    </location>
</feature>
<dbReference type="PROSITE" id="PS50198">
    <property type="entry name" value="PPIC_PPIASE_2"/>
    <property type="match status" value="1"/>
</dbReference>
<dbReference type="InterPro" id="IPR027304">
    <property type="entry name" value="Trigger_fact/SurA_dom_sf"/>
</dbReference>
<keyword evidence="4 6" id="KW-0697">Rotamase</keyword>
<dbReference type="Gene3D" id="3.10.50.40">
    <property type="match status" value="1"/>
</dbReference>
<evidence type="ECO:0000256" key="6">
    <source>
        <dbReference type="PROSITE-ProRule" id="PRU00278"/>
    </source>
</evidence>
<keyword evidence="5 6" id="KW-0413">Isomerase</keyword>
<protein>
    <recommendedName>
        <fullName evidence="2">peptidylprolyl isomerase</fullName>
        <ecNumber evidence="2">5.2.1.8</ecNumber>
    </recommendedName>
</protein>
<evidence type="ECO:0000313" key="9">
    <source>
        <dbReference type="EMBL" id="QVL31955.1"/>
    </source>
</evidence>
<feature type="region of interest" description="Disordered" evidence="7">
    <location>
        <begin position="342"/>
        <end position="370"/>
    </location>
</feature>
<dbReference type="PANTHER" id="PTHR47245">
    <property type="entry name" value="PEPTIDYLPROLYL ISOMERASE"/>
    <property type="match status" value="1"/>
</dbReference>
<keyword evidence="3" id="KW-0732">Signal</keyword>
<evidence type="ECO:0000256" key="3">
    <source>
        <dbReference type="ARBA" id="ARBA00022729"/>
    </source>
</evidence>
<evidence type="ECO:0000259" key="8">
    <source>
        <dbReference type="PROSITE" id="PS50198"/>
    </source>
</evidence>
<name>A0A8E6B7Q9_9BACT</name>
<evidence type="ECO:0000256" key="5">
    <source>
        <dbReference type="ARBA" id="ARBA00023235"/>
    </source>
</evidence>
<dbReference type="KEGG" id="tsph:KIH39_24475"/>
<dbReference type="SUPFAM" id="SSF54534">
    <property type="entry name" value="FKBP-like"/>
    <property type="match status" value="1"/>
</dbReference>
<keyword evidence="10" id="KW-1185">Reference proteome</keyword>
<dbReference type="AlphaFoldDB" id="A0A8E6B7Q9"/>
<proteinExistence type="predicted"/>
<accession>A0A8E6B7Q9</accession>
<evidence type="ECO:0000313" key="10">
    <source>
        <dbReference type="Proteomes" id="UP000676194"/>
    </source>
</evidence>
<reference evidence="9" key="1">
    <citation type="submission" date="2021-05" db="EMBL/GenBank/DDBJ databases">
        <title>Complete genome sequence of the cellulolytic planctomycete Telmatocola sphagniphila SP2T and characterization of the first cellulase from planctomycetes.</title>
        <authorList>
            <person name="Rakitin A.L."/>
            <person name="Beletsky A.V."/>
            <person name="Naumoff D.G."/>
            <person name="Kulichevskaya I.S."/>
            <person name="Mardanov A.V."/>
            <person name="Ravin N.V."/>
            <person name="Dedysh S.N."/>
        </authorList>
    </citation>
    <scope>NUCLEOTIDE SEQUENCE</scope>
    <source>
        <strain evidence="9">SP2T</strain>
    </source>
</reference>
<dbReference type="InterPro" id="IPR046357">
    <property type="entry name" value="PPIase_dom_sf"/>
</dbReference>
<dbReference type="EC" id="5.2.1.8" evidence="2"/>
<dbReference type="EMBL" id="CP074694">
    <property type="protein sequence ID" value="QVL31955.1"/>
    <property type="molecule type" value="Genomic_DNA"/>
</dbReference>
<gene>
    <name evidence="9" type="ORF">KIH39_24475</name>
</gene>
<evidence type="ECO:0000256" key="2">
    <source>
        <dbReference type="ARBA" id="ARBA00013194"/>
    </source>
</evidence>
<dbReference type="Gene3D" id="1.10.4030.10">
    <property type="entry name" value="Porin chaperone SurA, peptide-binding domain"/>
    <property type="match status" value="1"/>
</dbReference>
<dbReference type="Proteomes" id="UP000676194">
    <property type="component" value="Chromosome"/>
</dbReference>
<evidence type="ECO:0000256" key="7">
    <source>
        <dbReference type="SAM" id="MobiDB-lite"/>
    </source>
</evidence>
<dbReference type="Pfam" id="PF00639">
    <property type="entry name" value="Rotamase"/>
    <property type="match status" value="1"/>
</dbReference>
<dbReference type="RefSeq" id="WP_213496456.1">
    <property type="nucleotide sequence ID" value="NZ_CP074694.1"/>
</dbReference>
<dbReference type="InterPro" id="IPR050245">
    <property type="entry name" value="PrsA_foldase"/>
</dbReference>
<evidence type="ECO:0000256" key="1">
    <source>
        <dbReference type="ARBA" id="ARBA00000971"/>
    </source>
</evidence>
<comment type="catalytic activity">
    <reaction evidence="1">
        <text>[protein]-peptidylproline (omega=180) = [protein]-peptidylproline (omega=0)</text>
        <dbReference type="Rhea" id="RHEA:16237"/>
        <dbReference type="Rhea" id="RHEA-COMP:10747"/>
        <dbReference type="Rhea" id="RHEA-COMP:10748"/>
        <dbReference type="ChEBI" id="CHEBI:83833"/>
        <dbReference type="ChEBI" id="CHEBI:83834"/>
        <dbReference type="EC" id="5.2.1.8"/>
    </reaction>
</comment>